<comment type="caution">
    <text evidence="1">The sequence shown here is derived from an EMBL/GenBank/DDBJ whole genome shotgun (WGS) entry which is preliminary data.</text>
</comment>
<accession>A0ABX0NGI5</accession>
<protein>
    <recommendedName>
        <fullName evidence="3">HEAT repeat domain-containing protein</fullName>
    </recommendedName>
</protein>
<evidence type="ECO:0000313" key="1">
    <source>
        <dbReference type="EMBL" id="NHZ81338.1"/>
    </source>
</evidence>
<evidence type="ECO:0000313" key="2">
    <source>
        <dbReference type="Proteomes" id="UP000621455"/>
    </source>
</evidence>
<reference evidence="1 2" key="1">
    <citation type="submission" date="2019-10" db="EMBL/GenBank/DDBJ databases">
        <title>Taxonomy of Antarctic Massilia spp.: description of Massilia rubra sp. nov., Massilia aquatica sp. nov., Massilia mucilaginosa sp. nov., Massilia frigida sp. nov. isolated from streams, lakes and regoliths.</title>
        <authorList>
            <person name="Holochova P."/>
            <person name="Sedlacek I."/>
            <person name="Kralova S."/>
            <person name="Maslanova I."/>
            <person name="Busse H.-J."/>
            <person name="Stankova E."/>
            <person name="Vrbovska V."/>
            <person name="Kovarovic V."/>
            <person name="Bartak M."/>
            <person name="Svec P."/>
            <person name="Pantucek R."/>
        </authorList>
    </citation>
    <scope>NUCLEOTIDE SEQUENCE [LARGE SCALE GENOMIC DNA]</scope>
    <source>
        <strain evidence="1 2">CCM 8695</strain>
    </source>
</reference>
<sequence length="461" mass="48742">MKTDPVPFPIIAPLVRRHAEDAAFYWSQHDGSASSPHLTLAELGRFSAMLAAHLEGLEVAGSDGWAPALAALERWKKPGEAFVCACLALQAGNAAPFDELMAHVRARPDELLRGVISAFGWVPHAQAAAIIYAWSAPTSDPIRQTVALRATALLGAAATPALAQPLALFLDSPDEHVRAAACRVAAAASAGDSLHDAALRAGLAGPCLVVRAEAAIALGGRPPLRANHDAEDAMVAAEALWQCVIVQVKLHNAATGWYRKQALRRLQRWVQLLARLIPIGNPNLAALINFMPARVALRFIAYHGDSAHLPYVIAQMRDPATARYAGWVWQTITGVGLRASALVLPEPHAGSDTPELGDAGQDADLGLPVPDADAIAGHSSVRLAEGQQYLQGQVLNPMRALSLLQHAVQAERGIAAQYLLALPPGEAGAPHVRLSIRAAAPLQIRSADKLRDQFAESAIGA</sequence>
<dbReference type="Proteomes" id="UP000621455">
    <property type="component" value="Unassembled WGS sequence"/>
</dbReference>
<name>A0ABX0NGI5_9BURK</name>
<proteinExistence type="predicted"/>
<gene>
    <name evidence="1" type="ORF">F2P44_18955</name>
</gene>
<evidence type="ECO:0008006" key="3">
    <source>
        <dbReference type="Google" id="ProtNLM"/>
    </source>
</evidence>
<organism evidence="1 2">
    <name type="scientific">Massilia frigida</name>
    <dbReference type="NCBI Taxonomy" id="2609281"/>
    <lineage>
        <taxon>Bacteria</taxon>
        <taxon>Pseudomonadati</taxon>
        <taxon>Pseudomonadota</taxon>
        <taxon>Betaproteobacteria</taxon>
        <taxon>Burkholderiales</taxon>
        <taxon>Oxalobacteraceae</taxon>
        <taxon>Telluria group</taxon>
        <taxon>Massilia</taxon>
    </lineage>
</organism>
<dbReference type="EMBL" id="WHJG01000020">
    <property type="protein sequence ID" value="NHZ81338.1"/>
    <property type="molecule type" value="Genomic_DNA"/>
</dbReference>
<dbReference type="RefSeq" id="WP_167088668.1">
    <property type="nucleotide sequence ID" value="NZ_WHJG01000020.1"/>
</dbReference>
<keyword evidence="2" id="KW-1185">Reference proteome</keyword>